<reference evidence="1" key="1">
    <citation type="journal article" date="2012" name="Proc. Natl. Acad. Sci. U.S.A.">
        <title>Antigenic diversity is generated by distinct evolutionary mechanisms in African trypanosome species.</title>
        <authorList>
            <person name="Jackson A.P."/>
            <person name="Berry A."/>
            <person name="Aslett M."/>
            <person name="Allison H.C."/>
            <person name="Burton P."/>
            <person name="Vavrova-Anderson J."/>
            <person name="Brown R."/>
            <person name="Browne H."/>
            <person name="Corton N."/>
            <person name="Hauser H."/>
            <person name="Gamble J."/>
            <person name="Gilderthorp R."/>
            <person name="Marcello L."/>
            <person name="McQuillan J."/>
            <person name="Otto T.D."/>
            <person name="Quail M.A."/>
            <person name="Sanders M.J."/>
            <person name="van Tonder A."/>
            <person name="Ginger M.L."/>
            <person name="Field M.C."/>
            <person name="Barry J.D."/>
            <person name="Hertz-Fowler C."/>
            <person name="Berriman M."/>
        </authorList>
    </citation>
    <scope>NUCLEOTIDE SEQUENCE</scope>
    <source>
        <strain evidence="1">IL3000</strain>
    </source>
</reference>
<gene>
    <name evidence="1" type="ORF">TCIL3000_11_3380</name>
</gene>
<name>G0UZW9_TRYCI</name>
<dbReference type="EMBL" id="HE575324">
    <property type="protein sequence ID" value="CCC94938.1"/>
    <property type="molecule type" value="Genomic_DNA"/>
</dbReference>
<proteinExistence type="predicted"/>
<dbReference type="VEuPathDB" id="TriTrypDB:TcIL3000.11.3380"/>
<sequence>MLVCSPVHVSPLLTVPISIQILLISLRTNNTIEAVVAVKGRELERLLPEVEEENLLRNSHVFLYRFSSPRNLSSPMQSQSSMVQLSDFSLKSVFFQDALTTSGMVESILTNKSDAYHRVIERLCSGAITHTIHELLRDVEPLPSTGYFLETFGDHTVPVLLLFIPAVLLRANTQLTPSQGGLVTTPAEWQSISSFVSVVYHKLLASPGRRAASITSLPPPPLAARHVPSWANILCGDEGVREALMVRSSSGDFCATDFTFGVENYGTVLCVIVCGLSHVMSLILRSSTVANSPGVSVLCKAVVELLSSPTAVFYVSKNQILQTASGSLLLSVRSALSITKSGNEVLWKAVRQPMWAALHCVFDLAILSCNTTCIQLLFPYLIGSAPASCNA</sequence>
<protein>
    <submittedName>
        <fullName evidence="1">Uncharacterized protein</fullName>
    </submittedName>
</protein>
<dbReference type="AlphaFoldDB" id="G0UZW9"/>
<accession>G0UZW9</accession>
<evidence type="ECO:0000313" key="1">
    <source>
        <dbReference type="EMBL" id="CCC94938.1"/>
    </source>
</evidence>
<organism evidence="1">
    <name type="scientific">Trypanosoma congolense (strain IL3000)</name>
    <dbReference type="NCBI Taxonomy" id="1068625"/>
    <lineage>
        <taxon>Eukaryota</taxon>
        <taxon>Discoba</taxon>
        <taxon>Euglenozoa</taxon>
        <taxon>Kinetoplastea</taxon>
        <taxon>Metakinetoplastina</taxon>
        <taxon>Trypanosomatida</taxon>
        <taxon>Trypanosomatidae</taxon>
        <taxon>Trypanosoma</taxon>
        <taxon>Nannomonas</taxon>
    </lineage>
</organism>